<reference evidence="1" key="2">
    <citation type="submission" date="2020-02" db="EMBL/GenBank/DDBJ databases">
        <title>Flavobacterium profundi sp. nov., isolated from a deep-sea seamount.</title>
        <authorList>
            <person name="Zhang D.-C."/>
        </authorList>
    </citation>
    <scope>NUCLEOTIDE SEQUENCE</scope>
    <source>
        <strain evidence="1">EC11</strain>
    </source>
</reference>
<keyword evidence="2" id="KW-1185">Reference proteome</keyword>
<proteinExistence type="predicted"/>
<accession>A0ABX0IRC7</accession>
<comment type="caution">
    <text evidence="1">The sequence shown here is derived from an EMBL/GenBank/DDBJ whole genome shotgun (WGS) entry which is preliminary data.</text>
</comment>
<dbReference type="Proteomes" id="UP000817854">
    <property type="component" value="Unassembled WGS sequence"/>
</dbReference>
<evidence type="ECO:0000313" key="1">
    <source>
        <dbReference type="EMBL" id="NHN26121.1"/>
    </source>
</evidence>
<sequence length="226" mass="25863">MSKGINLRMEEYVPAGTFLKASFVRDRVELATRFSEFSTEYLNAFELQLTKVSDLEQTLVLTEEQKGITASLYRASDALNKELNFLSFYFERATLDPTIISAVKRDLNVKNIEGAILKMKGIIQYVISKKALLEEKGMSATFPDELNAVQADLKLKNELQNEVMNDKKQLHKDNKEEYDALYTFISVIAKAGKIMYNGLSKKDEYTVTKITSRMRRSKGNRTKDKE</sequence>
<organism evidence="1 2">
    <name type="scientific">Flavobacterium jejuense</name>
    <dbReference type="NCBI Taxonomy" id="1544455"/>
    <lineage>
        <taxon>Bacteria</taxon>
        <taxon>Pseudomonadati</taxon>
        <taxon>Bacteroidota</taxon>
        <taxon>Flavobacteriia</taxon>
        <taxon>Flavobacteriales</taxon>
        <taxon>Flavobacteriaceae</taxon>
        <taxon>Flavobacterium</taxon>
    </lineage>
</organism>
<name>A0ABX0IRC7_9FLAO</name>
<protein>
    <submittedName>
        <fullName evidence="1">Uncharacterized protein</fullName>
    </submittedName>
</protein>
<gene>
    <name evidence="1" type="ORF">FIA58_010575</name>
</gene>
<dbReference type="RefSeq" id="WP_140962450.1">
    <property type="nucleotide sequence ID" value="NZ_VEVQ02000006.1"/>
</dbReference>
<reference evidence="1" key="1">
    <citation type="submission" date="2019-05" db="EMBL/GenBank/DDBJ databases">
        <authorList>
            <person name="Lianzixin W."/>
        </authorList>
    </citation>
    <scope>NUCLEOTIDE SEQUENCE</scope>
    <source>
        <strain evidence="1">EC11</strain>
    </source>
</reference>
<dbReference type="EMBL" id="VEVQ02000006">
    <property type="protein sequence ID" value="NHN26121.1"/>
    <property type="molecule type" value="Genomic_DNA"/>
</dbReference>
<evidence type="ECO:0000313" key="2">
    <source>
        <dbReference type="Proteomes" id="UP000817854"/>
    </source>
</evidence>